<feature type="non-terminal residue" evidence="2">
    <location>
        <position position="121"/>
    </location>
</feature>
<feature type="non-terminal residue" evidence="2">
    <location>
        <position position="1"/>
    </location>
</feature>
<dbReference type="EMBL" id="MU007018">
    <property type="protein sequence ID" value="KAF2434005.1"/>
    <property type="molecule type" value="Genomic_DNA"/>
</dbReference>
<dbReference type="PANTHER" id="PTHR24148">
    <property type="entry name" value="ANKYRIN REPEAT DOMAIN-CONTAINING PROTEIN 39 HOMOLOG-RELATED"/>
    <property type="match status" value="1"/>
</dbReference>
<sequence>FKPLPQLARHIRVIELLPRLGHTTPICCRLILLNLDDPSRKPYDALSYAWSHEERVEIFVDKIPHMVSTHLASILRNLCAQEGLTPTLWVDTLCINMQDIKERSQQTSFKKAIYSGAQQVV</sequence>
<feature type="domain" description="Heterokaryon incompatibility" evidence="1">
    <location>
        <begin position="43"/>
        <end position="121"/>
    </location>
</feature>
<name>A0A9P4NX53_9PEZI</name>
<dbReference type="OrthoDB" id="2157530at2759"/>
<reference evidence="2" key="1">
    <citation type="journal article" date="2020" name="Stud. Mycol.">
        <title>101 Dothideomycetes genomes: a test case for predicting lifestyles and emergence of pathogens.</title>
        <authorList>
            <person name="Haridas S."/>
            <person name="Albert R."/>
            <person name="Binder M."/>
            <person name="Bloem J."/>
            <person name="Labutti K."/>
            <person name="Salamov A."/>
            <person name="Andreopoulos B."/>
            <person name="Baker S."/>
            <person name="Barry K."/>
            <person name="Bills G."/>
            <person name="Bluhm B."/>
            <person name="Cannon C."/>
            <person name="Castanera R."/>
            <person name="Culley D."/>
            <person name="Daum C."/>
            <person name="Ezra D."/>
            <person name="Gonzalez J."/>
            <person name="Henrissat B."/>
            <person name="Kuo A."/>
            <person name="Liang C."/>
            <person name="Lipzen A."/>
            <person name="Lutzoni F."/>
            <person name="Magnuson J."/>
            <person name="Mondo S."/>
            <person name="Nolan M."/>
            <person name="Ohm R."/>
            <person name="Pangilinan J."/>
            <person name="Park H.-J."/>
            <person name="Ramirez L."/>
            <person name="Alfaro M."/>
            <person name="Sun H."/>
            <person name="Tritt A."/>
            <person name="Yoshinaga Y."/>
            <person name="Zwiers L.-H."/>
            <person name="Turgeon B."/>
            <person name="Goodwin S."/>
            <person name="Spatafora J."/>
            <person name="Crous P."/>
            <person name="Grigoriev I."/>
        </authorList>
    </citation>
    <scope>NUCLEOTIDE SEQUENCE</scope>
    <source>
        <strain evidence="2">CBS 130266</strain>
    </source>
</reference>
<keyword evidence="3" id="KW-1185">Reference proteome</keyword>
<evidence type="ECO:0000259" key="1">
    <source>
        <dbReference type="Pfam" id="PF06985"/>
    </source>
</evidence>
<dbReference type="Proteomes" id="UP000800235">
    <property type="component" value="Unassembled WGS sequence"/>
</dbReference>
<dbReference type="InterPro" id="IPR010730">
    <property type="entry name" value="HET"/>
</dbReference>
<organism evidence="2 3">
    <name type="scientific">Tothia fuscella</name>
    <dbReference type="NCBI Taxonomy" id="1048955"/>
    <lineage>
        <taxon>Eukaryota</taxon>
        <taxon>Fungi</taxon>
        <taxon>Dikarya</taxon>
        <taxon>Ascomycota</taxon>
        <taxon>Pezizomycotina</taxon>
        <taxon>Dothideomycetes</taxon>
        <taxon>Pleosporomycetidae</taxon>
        <taxon>Venturiales</taxon>
        <taxon>Cylindrosympodiaceae</taxon>
        <taxon>Tothia</taxon>
    </lineage>
</organism>
<dbReference type="AlphaFoldDB" id="A0A9P4NX53"/>
<proteinExistence type="predicted"/>
<evidence type="ECO:0000313" key="3">
    <source>
        <dbReference type="Proteomes" id="UP000800235"/>
    </source>
</evidence>
<dbReference type="PANTHER" id="PTHR24148:SF73">
    <property type="entry name" value="HET DOMAIN PROTEIN (AFU_ORTHOLOGUE AFUA_8G01020)"/>
    <property type="match status" value="1"/>
</dbReference>
<dbReference type="Pfam" id="PF06985">
    <property type="entry name" value="HET"/>
    <property type="match status" value="1"/>
</dbReference>
<gene>
    <name evidence="2" type="ORF">EJ08DRAFT_556399</name>
</gene>
<evidence type="ECO:0000313" key="2">
    <source>
        <dbReference type="EMBL" id="KAF2434005.1"/>
    </source>
</evidence>
<dbReference type="InterPro" id="IPR052895">
    <property type="entry name" value="HetReg/Transcr_Mod"/>
</dbReference>
<comment type="caution">
    <text evidence="2">The sequence shown here is derived from an EMBL/GenBank/DDBJ whole genome shotgun (WGS) entry which is preliminary data.</text>
</comment>
<accession>A0A9P4NX53</accession>
<protein>
    <recommendedName>
        <fullName evidence="1">Heterokaryon incompatibility domain-containing protein</fullName>
    </recommendedName>
</protein>